<proteinExistence type="predicted"/>
<gene>
    <name evidence="1" type="ORF">VPK24_10855</name>
</gene>
<accession>A0ABW7CDB2</accession>
<sequence>MNSIQILNLAKSICNLKKLQNKMIVLCEGTVEPEPPSDSNATHRQLRQSPGTYAKERFEDSKFYKKCLPVDLRSKVQFINCGDRSNVIDAFHRITKICQDDPVNSYIDTERLFAIVDLDLEVKKISDYHFSSIEEIYNDIYCCDSGKLRLKNHRIYTTGLIHKEAYFILPELEGEFFSGFLERFPKLQHFGQPFNLKIIYQTLINSIGDDPRIKENFDIVKQRIQRYLSPEELIDLDPRKLQVILEQRFEACTNQYSLDSEEGRSLLIKAVLVITKVKDLAWNQITDGDDYPLDAKVIRDQLTLNIAEYFSRNHESLRDFHIMEILKFIAEQSRS</sequence>
<protein>
    <recommendedName>
        <fullName evidence="3">DUF4435 domain-containing protein</fullName>
    </recommendedName>
</protein>
<dbReference type="EMBL" id="JAZAQF010000059">
    <property type="protein sequence ID" value="MFG3818135.1"/>
    <property type="molecule type" value="Genomic_DNA"/>
</dbReference>
<evidence type="ECO:0000313" key="2">
    <source>
        <dbReference type="Proteomes" id="UP001604335"/>
    </source>
</evidence>
<name>A0ABW7CDB2_9CYAN</name>
<reference evidence="2" key="1">
    <citation type="journal article" date="2024" name="Algal Res.">
        <title>Biochemical, toxicological and genomic investigation of a high-biomass producing Limnothrix strain isolated from Italian shallow drinking water reservoir.</title>
        <authorList>
            <person name="Simonazzi M."/>
            <person name="Shishido T.K."/>
            <person name="Delbaje E."/>
            <person name="Wahlsten M."/>
            <person name="Fewer D.P."/>
            <person name="Sivonen K."/>
            <person name="Pezzolesi L."/>
            <person name="Pistocchi R."/>
        </authorList>
    </citation>
    <scope>NUCLEOTIDE SEQUENCE [LARGE SCALE GENOMIC DNA]</scope>
    <source>
        <strain evidence="2">LRLZ20PSL1</strain>
    </source>
</reference>
<organism evidence="1 2">
    <name type="scientific">Limnothrix redekei LRLZ20PSL1</name>
    <dbReference type="NCBI Taxonomy" id="3112953"/>
    <lineage>
        <taxon>Bacteria</taxon>
        <taxon>Bacillati</taxon>
        <taxon>Cyanobacteriota</taxon>
        <taxon>Cyanophyceae</taxon>
        <taxon>Pseudanabaenales</taxon>
        <taxon>Pseudanabaenaceae</taxon>
        <taxon>Limnothrix</taxon>
    </lineage>
</organism>
<evidence type="ECO:0000313" key="1">
    <source>
        <dbReference type="EMBL" id="MFG3818135.1"/>
    </source>
</evidence>
<evidence type="ECO:0008006" key="3">
    <source>
        <dbReference type="Google" id="ProtNLM"/>
    </source>
</evidence>
<comment type="caution">
    <text evidence="1">The sequence shown here is derived from an EMBL/GenBank/DDBJ whole genome shotgun (WGS) entry which is preliminary data.</text>
</comment>
<keyword evidence="2" id="KW-1185">Reference proteome</keyword>
<dbReference type="Proteomes" id="UP001604335">
    <property type="component" value="Unassembled WGS sequence"/>
</dbReference>